<proteinExistence type="predicted"/>
<dbReference type="KEGG" id="llu:AKJ09_03117"/>
<dbReference type="EMBL" id="CP012333">
    <property type="protein sequence ID" value="AKU96453.1"/>
    <property type="molecule type" value="Genomic_DNA"/>
</dbReference>
<evidence type="ECO:0008006" key="5">
    <source>
        <dbReference type="Google" id="ProtNLM"/>
    </source>
</evidence>
<dbReference type="AlphaFoldDB" id="A0A0K1PSE0"/>
<protein>
    <recommendedName>
        <fullName evidence="5">TPR domain protein, component of TonB system</fullName>
    </recommendedName>
</protein>
<accession>A0A0K1PSE0</accession>
<gene>
    <name evidence="3" type="ORF">AKJ09_03117</name>
</gene>
<dbReference type="STRING" id="1391654.AKJ09_03117"/>
<keyword evidence="4" id="KW-1185">Reference proteome</keyword>
<dbReference type="Gene3D" id="1.25.40.10">
    <property type="entry name" value="Tetratricopeptide repeat domain"/>
    <property type="match status" value="1"/>
</dbReference>
<sequence>MTMTRRTSKLVHAPVAAAIAVALLSPLVFAQQPTTPPTTASEPAPPTSERPSAPPAASTAASPAPASTSTDPTRGDRMRAYHDAMANRKLASAEPIRTEVLAEKVADAETLISTGRDGEAIAKLTEIVEHPKFDLVADRQEGRAALYLLGHALANAGITESARAYLRRVIAQKGAWNDHGPYARRAVRRLAEIALETRAYQAGLKDLEGVPSSAPLEVRGEVAYVTGRAKEAAGDTEGALLAYAQVSQTSRFWSQATYLSGLLEVERGRMKEGENLFCKVADPKRQDRTTPVFADERFFAVRDLARLALGRVAHEQYRFDDARYYYYLVPRDSDRLAEALYEAATTRYEKKDYQGARELLDELKGLKAHHRYEDEAHVLDAYIDLALCHFPEADAKLNAFLKSYEPVRDASRRLGQSDRGTRALLAAARAGADAGSADASGAAVTPEQLRAVAALVRVDPAYGEISRKRAVLDREASGLRAALGTIGDMQRSLATTGGVRPAIEEAGDPIEKERDVRAAIDGVRRQIDDLEQAHAPPDKIAPLRKDLADLEARLGTNSAAVAEAASQAAGGKDLPDLLRADTAQGNALRQKLEGVRGELVTAETALAKDSLRRLDLRLSRLLRRARLGRIESVLGKKRALEVEIEAISAGYLPNDALDSLDAARYLRDNEEYWPFEGDDWPDEFVGSEGLR</sequence>
<dbReference type="InterPro" id="IPR011990">
    <property type="entry name" value="TPR-like_helical_dom_sf"/>
</dbReference>
<organism evidence="3 4">
    <name type="scientific">Labilithrix luteola</name>
    <dbReference type="NCBI Taxonomy" id="1391654"/>
    <lineage>
        <taxon>Bacteria</taxon>
        <taxon>Pseudomonadati</taxon>
        <taxon>Myxococcota</taxon>
        <taxon>Polyangia</taxon>
        <taxon>Polyangiales</taxon>
        <taxon>Labilitrichaceae</taxon>
        <taxon>Labilithrix</taxon>
    </lineage>
</organism>
<evidence type="ECO:0000313" key="4">
    <source>
        <dbReference type="Proteomes" id="UP000064967"/>
    </source>
</evidence>
<feature type="compositionally biased region" description="Pro residues" evidence="1">
    <location>
        <begin position="43"/>
        <end position="54"/>
    </location>
</feature>
<dbReference type="SUPFAM" id="SSF48452">
    <property type="entry name" value="TPR-like"/>
    <property type="match status" value="1"/>
</dbReference>
<dbReference type="Proteomes" id="UP000064967">
    <property type="component" value="Chromosome"/>
</dbReference>
<evidence type="ECO:0000256" key="2">
    <source>
        <dbReference type="SAM" id="SignalP"/>
    </source>
</evidence>
<feature type="region of interest" description="Disordered" evidence="1">
    <location>
        <begin position="32"/>
        <end position="76"/>
    </location>
</feature>
<feature type="compositionally biased region" description="Low complexity" evidence="1">
    <location>
        <begin position="55"/>
        <end position="72"/>
    </location>
</feature>
<evidence type="ECO:0000256" key="1">
    <source>
        <dbReference type="SAM" id="MobiDB-lite"/>
    </source>
</evidence>
<reference evidence="3 4" key="1">
    <citation type="submission" date="2015-08" db="EMBL/GenBank/DDBJ databases">
        <authorList>
            <person name="Babu N.S."/>
            <person name="Beckwith C.J."/>
            <person name="Beseler K.G."/>
            <person name="Brison A."/>
            <person name="Carone J.V."/>
            <person name="Caskin T.P."/>
            <person name="Diamond M."/>
            <person name="Durham M.E."/>
            <person name="Foxe J.M."/>
            <person name="Go M."/>
            <person name="Henderson B.A."/>
            <person name="Jones I.B."/>
            <person name="McGettigan J.A."/>
            <person name="Micheletti S.J."/>
            <person name="Nasrallah M.E."/>
            <person name="Ortiz D."/>
            <person name="Piller C.R."/>
            <person name="Privatt S.R."/>
            <person name="Schneider S.L."/>
            <person name="Sharp S."/>
            <person name="Smith T.C."/>
            <person name="Stanton J.D."/>
            <person name="Ullery H.E."/>
            <person name="Wilson R.J."/>
            <person name="Serrano M.G."/>
            <person name="Buck G."/>
            <person name="Lee V."/>
            <person name="Wang Y."/>
            <person name="Carvalho R."/>
            <person name="Voegtly L."/>
            <person name="Shi R."/>
            <person name="Duckworth R."/>
            <person name="Johnson A."/>
            <person name="Loviza R."/>
            <person name="Walstead R."/>
            <person name="Shah Z."/>
            <person name="Kiflezghi M."/>
            <person name="Wade K."/>
            <person name="Ball S.L."/>
            <person name="Bradley K.W."/>
            <person name="Asai D.J."/>
            <person name="Bowman C.A."/>
            <person name="Russell D.A."/>
            <person name="Pope W.H."/>
            <person name="Jacobs-Sera D."/>
            <person name="Hendrix R.W."/>
            <person name="Hatfull G.F."/>
        </authorList>
    </citation>
    <scope>NUCLEOTIDE SEQUENCE [LARGE SCALE GENOMIC DNA]</scope>
    <source>
        <strain evidence="3 4">DSM 27648</strain>
    </source>
</reference>
<name>A0A0K1PSE0_9BACT</name>
<feature type="chain" id="PRO_5005465957" description="TPR domain protein, component of TonB system" evidence="2">
    <location>
        <begin position="31"/>
        <end position="691"/>
    </location>
</feature>
<feature type="signal peptide" evidence="2">
    <location>
        <begin position="1"/>
        <end position="30"/>
    </location>
</feature>
<keyword evidence="2" id="KW-0732">Signal</keyword>
<evidence type="ECO:0000313" key="3">
    <source>
        <dbReference type="EMBL" id="AKU96453.1"/>
    </source>
</evidence>